<dbReference type="EMBL" id="ACEO02000002">
    <property type="protein sequence ID" value="EFC52767.1"/>
    <property type="molecule type" value="Genomic_DNA"/>
</dbReference>
<accession>A0A9W5IS48</accession>
<protein>
    <submittedName>
        <fullName evidence="1">Uncharacterized protein</fullName>
    </submittedName>
</protein>
<sequence>MEIDVWYIRNKTAAQGKAIWQKNRRQTKPDKALYILSYLNVSVVFLKFRH</sequence>
<gene>
    <name evidence="1" type="ORF">NEISUBOT_03603</name>
</gene>
<evidence type="ECO:0000313" key="2">
    <source>
        <dbReference type="Proteomes" id="UP000004621"/>
    </source>
</evidence>
<comment type="caution">
    <text evidence="1">The sequence shown here is derived from an EMBL/GenBank/DDBJ whole genome shotgun (WGS) entry which is preliminary data.</text>
</comment>
<proteinExistence type="predicted"/>
<dbReference type="Proteomes" id="UP000004621">
    <property type="component" value="Unassembled WGS sequence"/>
</dbReference>
<name>A0A9W5IS48_NEISU</name>
<organism evidence="1 2">
    <name type="scientific">Neisseria subflava NJ9703</name>
    <dbReference type="NCBI Taxonomy" id="546268"/>
    <lineage>
        <taxon>Bacteria</taxon>
        <taxon>Pseudomonadati</taxon>
        <taxon>Pseudomonadota</taxon>
        <taxon>Betaproteobacteria</taxon>
        <taxon>Neisseriales</taxon>
        <taxon>Neisseriaceae</taxon>
        <taxon>Neisseria</taxon>
    </lineage>
</organism>
<dbReference type="AlphaFoldDB" id="A0A9W5IS48"/>
<reference evidence="1 2" key="1">
    <citation type="submission" date="2010-01" db="EMBL/GenBank/DDBJ databases">
        <authorList>
            <person name="Weinstock G."/>
            <person name="Sodergren E."/>
            <person name="Clifton S."/>
            <person name="Fulton L."/>
            <person name="Fulton B."/>
            <person name="Courtney L."/>
            <person name="Fronick C."/>
            <person name="Harrison M."/>
            <person name="Strong C."/>
            <person name="Farmer C."/>
            <person name="Delahaunty K."/>
            <person name="Markovic C."/>
            <person name="Hall O."/>
            <person name="Minx P."/>
            <person name="Tomlinson C."/>
            <person name="Mitreva M."/>
            <person name="Nelson J."/>
            <person name="Hou S."/>
            <person name="Wollam A."/>
            <person name="Pepin K.H."/>
            <person name="Johnson M."/>
            <person name="Bhonagiri V."/>
            <person name="Nash W.E."/>
            <person name="Warren W."/>
            <person name="Chinwalla A."/>
            <person name="Mardis E.R."/>
            <person name="Wilson R.K."/>
        </authorList>
    </citation>
    <scope>NUCLEOTIDE SEQUENCE [LARGE SCALE GENOMIC DNA]</scope>
    <source>
        <strain evidence="1 2">NJ9703</strain>
    </source>
</reference>
<evidence type="ECO:0000313" key="1">
    <source>
        <dbReference type="EMBL" id="EFC52767.1"/>
    </source>
</evidence>